<gene>
    <name evidence="3" type="ORF">LPC04_22880</name>
</gene>
<keyword evidence="4" id="KW-1185">Reference proteome</keyword>
<feature type="transmembrane region" description="Helical" evidence="1">
    <location>
        <begin position="245"/>
        <end position="264"/>
    </location>
</feature>
<dbReference type="InterPro" id="IPR026870">
    <property type="entry name" value="Zinc_ribbon_dom"/>
</dbReference>
<evidence type="ECO:0000259" key="2">
    <source>
        <dbReference type="Pfam" id="PF13240"/>
    </source>
</evidence>
<feature type="transmembrane region" description="Helical" evidence="1">
    <location>
        <begin position="154"/>
        <end position="174"/>
    </location>
</feature>
<feature type="transmembrane region" description="Helical" evidence="1">
    <location>
        <begin position="401"/>
        <end position="422"/>
    </location>
</feature>
<evidence type="ECO:0000313" key="3">
    <source>
        <dbReference type="EMBL" id="MCK9688564.1"/>
    </source>
</evidence>
<feature type="transmembrane region" description="Helical" evidence="1">
    <location>
        <begin position="212"/>
        <end position="233"/>
    </location>
</feature>
<accession>A0A9X2C3P0</accession>
<sequence>MAYDYSSDNKRLELPNPFRVENSFLFACAAITLLGGLVGLLWAREAIQAHSTRLGVAPLLVGVALLAAGLSFAVIAARRLRFFFGRGRPRSLAPEVAIGATGNSARADFYKATLRQGGLEYPEPQGALNGLLYHAVPRLITAPVVVQELAQRHFFNALSFLVTLASFLFAWGLFGTEESRPLISIVYFVFGAVVLLRPLVSGSQAQLGTGALIALVVAAIVGPVAANLLGTALPSVRYSMTGQATFLLVCALVAVVLILCALHAQLDASPQTERSCEQRTLSMNGPPASLVTELDRTLQNQWVEKIPNRRYTRIEPVTHGAAGSGQFAGELLEETQPMPMPGTAAVTLNSALRGPRHSWLVMLDFYAALLTVFGVVCALAYVHGFDPSRVLVDGWGNTATVGYAAVCLAIAAFCFQSAGAIWGRFNFESELVWVELQGTWQSSRIGTGNQLNSRLQTENDVVRVEAMTLRIWRARVESVVFGKDGARQVTAMYATSQEASRLADDLEAFAARQSVFVAPRAPEDRHRIDALQATEALLGGQAPARADALAGAPDAPRVAGAPARRFCTACGTPASADARFCSACGTALPPQPAGA</sequence>
<name>A0A9X2C3P0_9BURK</name>
<feature type="transmembrane region" description="Helical" evidence="1">
    <location>
        <begin position="55"/>
        <end position="77"/>
    </location>
</feature>
<evidence type="ECO:0000313" key="4">
    <source>
        <dbReference type="Proteomes" id="UP001139353"/>
    </source>
</evidence>
<evidence type="ECO:0000256" key="1">
    <source>
        <dbReference type="SAM" id="Phobius"/>
    </source>
</evidence>
<feature type="transmembrane region" description="Helical" evidence="1">
    <location>
        <begin position="24"/>
        <end position="43"/>
    </location>
</feature>
<protein>
    <submittedName>
        <fullName evidence="3">Zinc-ribbon domain-containing protein</fullName>
    </submittedName>
</protein>
<organism evidence="3 4">
    <name type="scientific">Scleromatobacter humisilvae</name>
    <dbReference type="NCBI Taxonomy" id="2897159"/>
    <lineage>
        <taxon>Bacteria</taxon>
        <taxon>Pseudomonadati</taxon>
        <taxon>Pseudomonadota</taxon>
        <taxon>Betaproteobacteria</taxon>
        <taxon>Burkholderiales</taxon>
        <taxon>Sphaerotilaceae</taxon>
        <taxon>Scleromatobacter</taxon>
    </lineage>
</organism>
<feature type="transmembrane region" description="Helical" evidence="1">
    <location>
        <begin position="180"/>
        <end position="200"/>
    </location>
</feature>
<reference evidence="3" key="1">
    <citation type="submission" date="2021-11" db="EMBL/GenBank/DDBJ databases">
        <title>BS-T2-15 a new species belonging to the Comamonadaceae family isolated from the soil of a French oak forest.</title>
        <authorList>
            <person name="Mieszkin S."/>
            <person name="Alain K."/>
        </authorList>
    </citation>
    <scope>NUCLEOTIDE SEQUENCE</scope>
    <source>
        <strain evidence="3">BS-T2-15</strain>
    </source>
</reference>
<comment type="caution">
    <text evidence="3">The sequence shown here is derived from an EMBL/GenBank/DDBJ whole genome shotgun (WGS) entry which is preliminary data.</text>
</comment>
<keyword evidence="1" id="KW-0812">Transmembrane</keyword>
<dbReference type="AlphaFoldDB" id="A0A9X2C3P0"/>
<feature type="transmembrane region" description="Helical" evidence="1">
    <location>
        <begin position="359"/>
        <end position="381"/>
    </location>
</feature>
<dbReference type="EMBL" id="JAJLJH010000009">
    <property type="protein sequence ID" value="MCK9688564.1"/>
    <property type="molecule type" value="Genomic_DNA"/>
</dbReference>
<dbReference type="RefSeq" id="WP_275684612.1">
    <property type="nucleotide sequence ID" value="NZ_JAJLJH010000009.1"/>
</dbReference>
<feature type="domain" description="Zinc-ribbon" evidence="2">
    <location>
        <begin position="566"/>
        <end position="588"/>
    </location>
</feature>
<dbReference type="Pfam" id="PF13240">
    <property type="entry name" value="Zn_Ribbon_1"/>
    <property type="match status" value="1"/>
</dbReference>
<keyword evidence="1" id="KW-0472">Membrane</keyword>
<keyword evidence="1" id="KW-1133">Transmembrane helix</keyword>
<dbReference type="Proteomes" id="UP001139353">
    <property type="component" value="Unassembled WGS sequence"/>
</dbReference>
<proteinExistence type="predicted"/>